<dbReference type="AlphaFoldDB" id="A0A9J6EEJ1"/>
<dbReference type="VEuPathDB" id="VectorBase:LOC119164264"/>
<dbReference type="Proteomes" id="UP000821866">
    <property type="component" value="Chromosome 2"/>
</dbReference>
<feature type="transmembrane region" description="Helical" evidence="2">
    <location>
        <begin position="211"/>
        <end position="229"/>
    </location>
</feature>
<comment type="caution">
    <text evidence="3">The sequence shown here is derived from an EMBL/GenBank/DDBJ whole genome shotgun (WGS) entry which is preliminary data.</text>
</comment>
<dbReference type="GO" id="GO:0004867">
    <property type="term" value="F:serine-type endopeptidase inhibitor activity"/>
    <property type="evidence" value="ECO:0007669"/>
    <property type="project" value="InterPro"/>
</dbReference>
<evidence type="ECO:0000313" key="4">
    <source>
        <dbReference type="Proteomes" id="UP000821866"/>
    </source>
</evidence>
<feature type="region of interest" description="Disordered" evidence="1">
    <location>
        <begin position="254"/>
        <end position="351"/>
    </location>
</feature>
<feature type="compositionally biased region" description="Low complexity" evidence="1">
    <location>
        <begin position="94"/>
        <end position="112"/>
    </location>
</feature>
<feature type="region of interest" description="Disordered" evidence="1">
    <location>
        <begin position="63"/>
        <end position="140"/>
    </location>
</feature>
<proteinExistence type="predicted"/>
<dbReference type="Gene3D" id="4.10.410.10">
    <property type="entry name" value="Pancreatic trypsin inhibitor Kunitz domain"/>
    <property type="match status" value="1"/>
</dbReference>
<reference evidence="3" key="1">
    <citation type="journal article" date="2020" name="Cell">
        <title>Large-Scale Comparative Analyses of Tick Genomes Elucidate Their Genetic Diversity and Vector Capacities.</title>
        <authorList>
            <consortium name="Tick Genome and Microbiome Consortium (TIGMIC)"/>
            <person name="Jia N."/>
            <person name="Wang J."/>
            <person name="Shi W."/>
            <person name="Du L."/>
            <person name="Sun Y."/>
            <person name="Zhan W."/>
            <person name="Jiang J.F."/>
            <person name="Wang Q."/>
            <person name="Zhang B."/>
            <person name="Ji P."/>
            <person name="Bell-Sakyi L."/>
            <person name="Cui X.M."/>
            <person name="Yuan T.T."/>
            <person name="Jiang B.G."/>
            <person name="Yang W.F."/>
            <person name="Lam T.T."/>
            <person name="Chang Q.C."/>
            <person name="Ding S.J."/>
            <person name="Wang X.J."/>
            <person name="Zhu J.G."/>
            <person name="Ruan X.D."/>
            <person name="Zhao L."/>
            <person name="Wei J.T."/>
            <person name="Ye R.Z."/>
            <person name="Que T.C."/>
            <person name="Du C.H."/>
            <person name="Zhou Y.H."/>
            <person name="Cheng J.X."/>
            <person name="Dai P.F."/>
            <person name="Guo W.B."/>
            <person name="Han X.H."/>
            <person name="Huang E.J."/>
            <person name="Li L.F."/>
            <person name="Wei W."/>
            <person name="Gao Y.C."/>
            <person name="Liu J.Z."/>
            <person name="Shao H.Z."/>
            <person name="Wang X."/>
            <person name="Wang C.C."/>
            <person name="Yang T.C."/>
            <person name="Huo Q.B."/>
            <person name="Li W."/>
            <person name="Chen H.Y."/>
            <person name="Chen S.E."/>
            <person name="Zhou L.G."/>
            <person name="Ni X.B."/>
            <person name="Tian J.H."/>
            <person name="Sheng Y."/>
            <person name="Liu T."/>
            <person name="Pan Y.S."/>
            <person name="Xia L.Y."/>
            <person name="Li J."/>
            <person name="Zhao F."/>
            <person name="Cao W.C."/>
        </authorList>
    </citation>
    <scope>NUCLEOTIDE SEQUENCE</scope>
    <source>
        <strain evidence="3">Rmic-2018</strain>
    </source>
</reference>
<dbReference type="EMBL" id="JABSTU010000004">
    <property type="protein sequence ID" value="KAH8032727.1"/>
    <property type="molecule type" value="Genomic_DNA"/>
</dbReference>
<sequence>MASSSRPSPRPRSLASISSFVPRVPIWRRTPQGILKTPPGFFSLPRRHSAKTLRFQVDETGGDLASGVRRQHRTPAQNMAEAESLRVLTSTAVPTSSENSDSSSSPTTSSEPSSEDKRNRRGIKRWHSPSPRRGRRNNSAHELGRAAPYWMPEEIHHYFTNYNNDEEESGGRAENATNASASALQQIGLERPLQYDDNAHNWKRSAKQPHCVLAALCFVTVFTLILAAMSSDFYYSLLYGAKGDDRTAAVAVAGGADGKDAPPGSESSSPDSKEKNKGKTRVTKKKRVLPAQNTWSDEEGALGEEEHDDDDQAGVHEAGAKARTEAEERHRVKRTRSMVTASPANPTENATEGVLDISKVEGISLESSAKTKSACGTPLFVYCASRRHEFYYRRSVNACVSISSDKVVVCNRSPNKFSTRESCRQQCIETERPAKQCQTRALFSECTQQDVVEIWWYYDGKRCQRWSFPSGQCPVNASNVFTSFMDCSRRCDLDEGDVHQKDKDGQRKLCRMPPTDVCGTEQLRFPYFAYVSEASNGRSVRRCRSMATTNQMKHRCLAGPNRFQSVRACRTTCAASG</sequence>
<dbReference type="InterPro" id="IPR036880">
    <property type="entry name" value="Kunitz_BPTI_sf"/>
</dbReference>
<reference evidence="3" key="2">
    <citation type="submission" date="2021-09" db="EMBL/GenBank/DDBJ databases">
        <authorList>
            <person name="Jia N."/>
            <person name="Wang J."/>
            <person name="Shi W."/>
            <person name="Du L."/>
            <person name="Sun Y."/>
            <person name="Zhan W."/>
            <person name="Jiang J."/>
            <person name="Wang Q."/>
            <person name="Zhang B."/>
            <person name="Ji P."/>
            <person name="Sakyi L.B."/>
            <person name="Cui X."/>
            <person name="Yuan T."/>
            <person name="Jiang B."/>
            <person name="Yang W."/>
            <person name="Lam T.T.-Y."/>
            <person name="Chang Q."/>
            <person name="Ding S."/>
            <person name="Wang X."/>
            <person name="Zhu J."/>
            <person name="Ruan X."/>
            <person name="Zhao L."/>
            <person name="Wei J."/>
            <person name="Que T."/>
            <person name="Du C."/>
            <person name="Cheng J."/>
            <person name="Dai P."/>
            <person name="Han X."/>
            <person name="Huang E."/>
            <person name="Gao Y."/>
            <person name="Liu J."/>
            <person name="Shao H."/>
            <person name="Ye R."/>
            <person name="Li L."/>
            <person name="Wei W."/>
            <person name="Wang X."/>
            <person name="Wang C."/>
            <person name="Huo Q."/>
            <person name="Li W."/>
            <person name="Guo W."/>
            <person name="Chen H."/>
            <person name="Chen S."/>
            <person name="Zhou L."/>
            <person name="Zhou L."/>
            <person name="Ni X."/>
            <person name="Tian J."/>
            <person name="Zhou Y."/>
            <person name="Sheng Y."/>
            <person name="Liu T."/>
            <person name="Pan Y."/>
            <person name="Xia L."/>
            <person name="Li J."/>
            <person name="Zhao F."/>
            <person name="Cao W."/>
        </authorList>
    </citation>
    <scope>NUCLEOTIDE SEQUENCE</scope>
    <source>
        <strain evidence="3">Rmic-2018</strain>
        <tissue evidence="3">Larvae</tissue>
    </source>
</reference>
<keyword evidence="2" id="KW-0812">Transmembrane</keyword>
<feature type="compositionally biased region" description="Basic and acidic residues" evidence="1">
    <location>
        <begin position="318"/>
        <end position="330"/>
    </location>
</feature>
<keyword evidence="2" id="KW-0472">Membrane</keyword>
<keyword evidence="2" id="KW-1133">Transmembrane helix</keyword>
<evidence type="ECO:0000313" key="3">
    <source>
        <dbReference type="EMBL" id="KAH8032727.1"/>
    </source>
</evidence>
<feature type="compositionally biased region" description="Basic residues" evidence="1">
    <location>
        <begin position="119"/>
        <end position="138"/>
    </location>
</feature>
<feature type="compositionally biased region" description="Polar residues" evidence="1">
    <location>
        <begin position="337"/>
        <end position="350"/>
    </location>
</feature>
<keyword evidence="4" id="KW-1185">Reference proteome</keyword>
<feature type="compositionally biased region" description="Acidic residues" evidence="1">
    <location>
        <begin position="296"/>
        <end position="312"/>
    </location>
</feature>
<accession>A0A9J6EEJ1</accession>
<evidence type="ECO:0000256" key="2">
    <source>
        <dbReference type="SAM" id="Phobius"/>
    </source>
</evidence>
<feature type="compositionally biased region" description="Basic residues" evidence="1">
    <location>
        <begin position="278"/>
        <end position="288"/>
    </location>
</feature>
<evidence type="ECO:0000256" key="1">
    <source>
        <dbReference type="SAM" id="MobiDB-lite"/>
    </source>
</evidence>
<name>A0A9J6EEJ1_RHIMP</name>
<gene>
    <name evidence="3" type="ORF">HPB51_001425</name>
</gene>
<organism evidence="3 4">
    <name type="scientific">Rhipicephalus microplus</name>
    <name type="common">Cattle tick</name>
    <name type="synonym">Boophilus microplus</name>
    <dbReference type="NCBI Taxonomy" id="6941"/>
    <lineage>
        <taxon>Eukaryota</taxon>
        <taxon>Metazoa</taxon>
        <taxon>Ecdysozoa</taxon>
        <taxon>Arthropoda</taxon>
        <taxon>Chelicerata</taxon>
        <taxon>Arachnida</taxon>
        <taxon>Acari</taxon>
        <taxon>Parasitiformes</taxon>
        <taxon>Ixodida</taxon>
        <taxon>Ixodoidea</taxon>
        <taxon>Ixodidae</taxon>
        <taxon>Rhipicephalinae</taxon>
        <taxon>Rhipicephalus</taxon>
        <taxon>Boophilus</taxon>
    </lineage>
</organism>
<protein>
    <submittedName>
        <fullName evidence="3">Uncharacterized protein</fullName>
    </submittedName>
</protein>